<evidence type="ECO:0000256" key="8">
    <source>
        <dbReference type="SAM" id="Phobius"/>
    </source>
</evidence>
<feature type="transmembrane region" description="Helical" evidence="8">
    <location>
        <begin position="547"/>
        <end position="567"/>
    </location>
</feature>
<keyword evidence="6 8" id="KW-0472">Membrane</keyword>
<dbReference type="InterPro" id="IPR036259">
    <property type="entry name" value="MFS_trans_sf"/>
</dbReference>
<comment type="subcellular location">
    <subcellularLocation>
        <location evidence="1">Membrane</location>
        <topology evidence="1">Multi-pass membrane protein</topology>
    </subcellularLocation>
</comment>
<evidence type="ECO:0000256" key="3">
    <source>
        <dbReference type="ARBA" id="ARBA00022448"/>
    </source>
</evidence>
<feature type="transmembrane region" description="Helical" evidence="8">
    <location>
        <begin position="573"/>
        <end position="595"/>
    </location>
</feature>
<evidence type="ECO:0000256" key="2">
    <source>
        <dbReference type="ARBA" id="ARBA00006279"/>
    </source>
</evidence>
<comment type="similarity">
    <text evidence="2">Belongs to the ferroportin (FP) (TC 2.A.100) family. SLC40A subfamily.</text>
</comment>
<evidence type="ECO:0000256" key="1">
    <source>
        <dbReference type="ARBA" id="ARBA00004141"/>
    </source>
</evidence>
<evidence type="ECO:0000256" key="4">
    <source>
        <dbReference type="ARBA" id="ARBA00022692"/>
    </source>
</evidence>
<keyword evidence="10" id="KW-1185">Reference proteome</keyword>
<gene>
    <name evidence="9" type="ORF">K457DRAFT_185832</name>
</gene>
<evidence type="ECO:0000256" key="5">
    <source>
        <dbReference type="ARBA" id="ARBA00022989"/>
    </source>
</evidence>
<evidence type="ECO:0000256" key="6">
    <source>
        <dbReference type="ARBA" id="ARBA00023136"/>
    </source>
</evidence>
<feature type="transmembrane region" description="Helical" evidence="8">
    <location>
        <begin position="324"/>
        <end position="341"/>
    </location>
</feature>
<keyword evidence="3" id="KW-0813">Transport</keyword>
<keyword evidence="5 8" id="KW-1133">Transmembrane helix</keyword>
<dbReference type="OrthoDB" id="648861at2759"/>
<keyword evidence="4 8" id="KW-0812">Transmembrane</keyword>
<sequence>MAIQDSLHLQYDDRPTQQQLQALLSNNSGSTTPAAGLYSTHTSHSQDPASSQSSDDGGDGDDGLDPPHSVPSLHLYAVHALCTFDERLYEFASYFFIMEIFKTTLLPMSIYGFSTTVAGILFSTTVGSIVDTTPRLTGSSHPLDPFLFASKFVCAMGKGFFFSFYRTKLTPLLWHPDFSQECFNTCFLFSPYRPRTFSRGHFFFLSIAVQSFLFTQKLTTIIGALGFWILLTWFDPSTAVSSPLPPSSATYTTTTAGDLTTSMLGLSMVQGYSLFGLMVVASGVLKLSALGWSISIERDWIVALCHSNSDALTRLNVTMKRIDLVCKLISPLVFAGLLTYLHTGYCSLIMANWCLASFLTEWVLVRRIWDLSPILWQPRSHHHHLSSPSEGGCGRRGSGFVDDRNVATESGVAAAARKKKKDSDSRTPLVARDVFSNQERQSLFAAEDTGHHQRQRSGQGGARSSLVKRGILSFREYSHHIVFLASLAYAIIYINMMSVSGTMIGYLQYRNFSATSIATLKGICTVSELFGTILMPTLTRYVGLTRAGAWSIWLEVFTLTPVLFSIYSDQLPVQVFIFAGMALSRIGVWSFDLVITQIMQEYIQPDPHTIDSNNNNSNSNNNNAGVINGWHYSLMNPFELAQFFLTMIWSDPQVYYIPCTISFVCVVVGAVVYTVHLFRMRGHLFHYHRIISSSPTSGPTVTVADSLGENDGQPESSRNSGGSSVVVVGVHRDGGHDSAGVVSRRPIH</sequence>
<reference evidence="9 10" key="1">
    <citation type="submission" date="2016-05" db="EMBL/GenBank/DDBJ databases">
        <title>Genome sequencing reveals origins of a unique bacterial endosymbiosis in the earliest lineages of terrestrial Fungi.</title>
        <authorList>
            <consortium name="DOE Joint Genome Institute"/>
            <person name="Uehling J."/>
            <person name="Gryganskyi A."/>
            <person name="Hameed K."/>
            <person name="Tschaplinski T."/>
            <person name="Misztal P."/>
            <person name="Wu S."/>
            <person name="Desiro A."/>
            <person name="Vande Pol N."/>
            <person name="Du Z.-Y."/>
            <person name="Zienkiewicz A."/>
            <person name="Zienkiewicz K."/>
            <person name="Morin E."/>
            <person name="Tisserant E."/>
            <person name="Splivallo R."/>
            <person name="Hainaut M."/>
            <person name="Henrissat B."/>
            <person name="Ohm R."/>
            <person name="Kuo A."/>
            <person name="Yan J."/>
            <person name="Lipzen A."/>
            <person name="Nolan M."/>
            <person name="Labutti K."/>
            <person name="Barry K."/>
            <person name="Goldstein A."/>
            <person name="Labbe J."/>
            <person name="Schadt C."/>
            <person name="Tuskan G."/>
            <person name="Grigoriev I."/>
            <person name="Martin F."/>
            <person name="Vilgalys R."/>
            <person name="Bonito G."/>
        </authorList>
    </citation>
    <scope>NUCLEOTIDE SEQUENCE [LARGE SCALE GENOMIC DNA]</scope>
    <source>
        <strain evidence="9 10">AG-77</strain>
    </source>
</reference>
<feature type="transmembrane region" description="Helical" evidence="8">
    <location>
        <begin position="655"/>
        <end position="678"/>
    </location>
</feature>
<dbReference type="STRING" id="1314771.A0A197KB57"/>
<dbReference type="AlphaFoldDB" id="A0A197KB57"/>
<dbReference type="PANTHER" id="PTHR11660:SF57">
    <property type="entry name" value="SOLUTE CARRIER FAMILY 40 MEMBER"/>
    <property type="match status" value="1"/>
</dbReference>
<feature type="region of interest" description="Disordered" evidence="7">
    <location>
        <begin position="695"/>
        <end position="724"/>
    </location>
</feature>
<dbReference type="PANTHER" id="PTHR11660">
    <property type="entry name" value="SOLUTE CARRIER FAMILY 40 MEMBER"/>
    <property type="match status" value="1"/>
</dbReference>
<dbReference type="GO" id="GO:0016020">
    <property type="term" value="C:membrane"/>
    <property type="evidence" value="ECO:0007669"/>
    <property type="project" value="UniProtKB-SubCell"/>
</dbReference>
<evidence type="ECO:0000313" key="10">
    <source>
        <dbReference type="Proteomes" id="UP000078512"/>
    </source>
</evidence>
<protein>
    <recommendedName>
        <fullName evidence="11">Solute carrier family 40 protein</fullName>
    </recommendedName>
</protein>
<dbReference type="Proteomes" id="UP000078512">
    <property type="component" value="Unassembled WGS sequence"/>
</dbReference>
<feature type="region of interest" description="Disordered" evidence="7">
    <location>
        <begin position="23"/>
        <end position="65"/>
    </location>
</feature>
<dbReference type="GO" id="GO:0005381">
    <property type="term" value="F:iron ion transmembrane transporter activity"/>
    <property type="evidence" value="ECO:0007669"/>
    <property type="project" value="InterPro"/>
</dbReference>
<evidence type="ECO:0000256" key="7">
    <source>
        <dbReference type="SAM" id="MobiDB-lite"/>
    </source>
</evidence>
<feature type="transmembrane region" description="Helical" evidence="8">
    <location>
        <begin position="105"/>
        <end position="126"/>
    </location>
</feature>
<evidence type="ECO:0000313" key="9">
    <source>
        <dbReference type="EMBL" id="OAQ33921.1"/>
    </source>
</evidence>
<evidence type="ECO:0008006" key="11">
    <source>
        <dbReference type="Google" id="ProtNLM"/>
    </source>
</evidence>
<feature type="transmembrane region" description="Helical" evidence="8">
    <location>
        <begin position="512"/>
        <end position="535"/>
    </location>
</feature>
<accession>A0A197KB57</accession>
<feature type="transmembrane region" description="Helical" evidence="8">
    <location>
        <begin position="146"/>
        <end position="165"/>
    </location>
</feature>
<proteinExistence type="inferred from homology"/>
<dbReference type="InterPro" id="IPR009716">
    <property type="entry name" value="Ferroportin-1"/>
</dbReference>
<dbReference type="EMBL" id="KV442019">
    <property type="protein sequence ID" value="OAQ33921.1"/>
    <property type="molecule type" value="Genomic_DNA"/>
</dbReference>
<name>A0A197KB57_9FUNG</name>
<feature type="transmembrane region" description="Helical" evidence="8">
    <location>
        <begin position="272"/>
        <end position="292"/>
    </location>
</feature>
<dbReference type="Pfam" id="PF06963">
    <property type="entry name" value="FPN1"/>
    <property type="match status" value="2"/>
</dbReference>
<feature type="transmembrane region" description="Helical" evidence="8">
    <location>
        <begin position="481"/>
        <end position="506"/>
    </location>
</feature>
<feature type="transmembrane region" description="Helical" evidence="8">
    <location>
        <begin position="202"/>
        <end position="231"/>
    </location>
</feature>
<dbReference type="SUPFAM" id="SSF103473">
    <property type="entry name" value="MFS general substrate transporter"/>
    <property type="match status" value="1"/>
</dbReference>
<feature type="compositionally biased region" description="Low complexity" evidence="7">
    <location>
        <begin position="43"/>
        <end position="55"/>
    </location>
</feature>
<organism evidence="9 10">
    <name type="scientific">Linnemannia elongata AG-77</name>
    <dbReference type="NCBI Taxonomy" id="1314771"/>
    <lineage>
        <taxon>Eukaryota</taxon>
        <taxon>Fungi</taxon>
        <taxon>Fungi incertae sedis</taxon>
        <taxon>Mucoromycota</taxon>
        <taxon>Mortierellomycotina</taxon>
        <taxon>Mortierellomycetes</taxon>
        <taxon>Mortierellales</taxon>
        <taxon>Mortierellaceae</taxon>
        <taxon>Linnemannia</taxon>
    </lineage>
</organism>